<dbReference type="AlphaFoldDB" id="A0A561XYA3"/>
<protein>
    <submittedName>
        <fullName evidence="2">DoxX-like protein</fullName>
    </submittedName>
</protein>
<dbReference type="GeneID" id="51109156"/>
<dbReference type="Proteomes" id="UP000321485">
    <property type="component" value="Unassembled WGS sequence"/>
</dbReference>
<evidence type="ECO:0000256" key="1">
    <source>
        <dbReference type="SAM" id="Phobius"/>
    </source>
</evidence>
<proteinExistence type="predicted"/>
<gene>
    <name evidence="2" type="ORF">ATF69_0066</name>
</gene>
<keyword evidence="1" id="KW-1133">Transmembrane helix</keyword>
<dbReference type="Pfam" id="PF13781">
    <property type="entry name" value="DoxX_3"/>
    <property type="match status" value="1"/>
</dbReference>
<name>A0A561XYA3_ACIDE</name>
<feature type="transmembrane region" description="Helical" evidence="1">
    <location>
        <begin position="78"/>
        <end position="102"/>
    </location>
</feature>
<dbReference type="RefSeq" id="WP_146869533.1">
    <property type="nucleotide sequence ID" value="NZ_VJWE01000001.1"/>
</dbReference>
<comment type="caution">
    <text evidence="2">The sequence shown here is derived from an EMBL/GenBank/DDBJ whole genome shotgun (WGS) entry which is preliminary data.</text>
</comment>
<dbReference type="EMBL" id="VJWE01000001">
    <property type="protein sequence ID" value="TWG41083.1"/>
    <property type="molecule type" value="Genomic_DNA"/>
</dbReference>
<sequence>MNHASAQLLRASLVIVWLATAVVSVWELHGQSRELLAGLPTAWTEGNTSWLPTAIILAGAAADAVLGLWLALRPGRKVYGAALLMMLIMTVLATAIHPAWWLHPFGPLTKNLPIAAILWVLLQDEATSLQKP</sequence>
<reference evidence="2 3" key="1">
    <citation type="journal article" date="2015" name="Stand. Genomic Sci.">
        <title>Genomic Encyclopedia of Bacterial and Archaeal Type Strains, Phase III: the genomes of soil and plant-associated and newly described type strains.</title>
        <authorList>
            <person name="Whitman W.B."/>
            <person name="Woyke T."/>
            <person name="Klenk H.P."/>
            <person name="Zhou Y."/>
            <person name="Lilburn T.G."/>
            <person name="Beck B.J."/>
            <person name="De Vos P."/>
            <person name="Vandamme P."/>
            <person name="Eisen J.A."/>
            <person name="Garrity G."/>
            <person name="Hugenholtz P."/>
            <person name="Kyrpides N.C."/>
        </authorList>
    </citation>
    <scope>NUCLEOTIDE SEQUENCE [LARGE SCALE GENOMIC DNA]</scope>
    <source>
        <strain evidence="2 3">DSM 64</strain>
    </source>
</reference>
<keyword evidence="1" id="KW-0812">Transmembrane</keyword>
<keyword evidence="1" id="KW-0472">Membrane</keyword>
<feature type="transmembrane region" description="Helical" evidence="1">
    <location>
        <begin position="49"/>
        <end position="71"/>
    </location>
</feature>
<feature type="transmembrane region" description="Helical" evidence="1">
    <location>
        <begin position="12"/>
        <end position="29"/>
    </location>
</feature>
<evidence type="ECO:0000313" key="3">
    <source>
        <dbReference type="Proteomes" id="UP000321485"/>
    </source>
</evidence>
<organism evidence="2 3">
    <name type="scientific">Acidovorax delafieldii</name>
    <name type="common">Pseudomonas delafieldii</name>
    <dbReference type="NCBI Taxonomy" id="47920"/>
    <lineage>
        <taxon>Bacteria</taxon>
        <taxon>Pseudomonadati</taxon>
        <taxon>Pseudomonadota</taxon>
        <taxon>Betaproteobacteria</taxon>
        <taxon>Burkholderiales</taxon>
        <taxon>Comamonadaceae</taxon>
        <taxon>Acidovorax</taxon>
    </lineage>
</organism>
<accession>A0A561XYA3</accession>
<dbReference type="InterPro" id="IPR025695">
    <property type="entry name" value="DoxX-like"/>
</dbReference>
<evidence type="ECO:0000313" key="2">
    <source>
        <dbReference type="EMBL" id="TWG41083.1"/>
    </source>
</evidence>